<dbReference type="EMBL" id="MU801950">
    <property type="protein sequence ID" value="KAJ3986009.1"/>
    <property type="molecule type" value="Genomic_DNA"/>
</dbReference>
<sequence>LLYYDWLLTIPEEVEYIWKARLSFSTVFYIFCRYALLANVLYLLEISNLL</sequence>
<feature type="domain" description="DUF6533" evidence="2">
    <location>
        <begin position="1"/>
        <end position="37"/>
    </location>
</feature>
<feature type="non-terminal residue" evidence="3">
    <location>
        <position position="1"/>
    </location>
</feature>
<reference evidence="3" key="1">
    <citation type="submission" date="2022-08" db="EMBL/GenBank/DDBJ databases">
        <authorList>
            <consortium name="DOE Joint Genome Institute"/>
            <person name="Min B."/>
            <person name="Riley R."/>
            <person name="Sierra-Patev S."/>
            <person name="Naranjo-Ortiz M."/>
            <person name="Looney B."/>
            <person name="Konkel Z."/>
            <person name="Slot J.C."/>
            <person name="Sakamoto Y."/>
            <person name="Steenwyk J.L."/>
            <person name="Rokas A."/>
            <person name="Carro J."/>
            <person name="Camarero S."/>
            <person name="Ferreira P."/>
            <person name="Molpeceres G."/>
            <person name="Ruiz-Duenas F.J."/>
            <person name="Serrano A."/>
            <person name="Henrissat B."/>
            <person name="Drula E."/>
            <person name="Hughes K.W."/>
            <person name="Mata J.L."/>
            <person name="Ishikawa N.K."/>
            <person name="Vargas-Isla R."/>
            <person name="Ushijima S."/>
            <person name="Smith C.A."/>
            <person name="Ahrendt S."/>
            <person name="Andreopoulos W."/>
            <person name="He G."/>
            <person name="Labutti K."/>
            <person name="Lipzen A."/>
            <person name="Ng V."/>
            <person name="Sandor L."/>
            <person name="Barry K."/>
            <person name="Martinez A.T."/>
            <person name="Xiao Y."/>
            <person name="Gibbons J.G."/>
            <person name="Terashima K."/>
            <person name="Hibbett D.S."/>
            <person name="Grigoriev I.V."/>
        </authorList>
    </citation>
    <scope>NUCLEOTIDE SEQUENCE</scope>
    <source>
        <strain evidence="3">TFB7829</strain>
    </source>
</reference>
<organism evidence="3 4">
    <name type="scientific">Lentinula detonsa</name>
    <dbReference type="NCBI Taxonomy" id="2804962"/>
    <lineage>
        <taxon>Eukaryota</taxon>
        <taxon>Fungi</taxon>
        <taxon>Dikarya</taxon>
        <taxon>Basidiomycota</taxon>
        <taxon>Agaricomycotina</taxon>
        <taxon>Agaricomycetes</taxon>
        <taxon>Agaricomycetidae</taxon>
        <taxon>Agaricales</taxon>
        <taxon>Marasmiineae</taxon>
        <taxon>Omphalotaceae</taxon>
        <taxon>Lentinula</taxon>
    </lineage>
</organism>
<dbReference type="AlphaFoldDB" id="A0AA38Q1U7"/>
<dbReference type="InterPro" id="IPR045340">
    <property type="entry name" value="DUF6533"/>
</dbReference>
<keyword evidence="1" id="KW-0472">Membrane</keyword>
<evidence type="ECO:0000313" key="3">
    <source>
        <dbReference type="EMBL" id="KAJ3986009.1"/>
    </source>
</evidence>
<keyword evidence="1" id="KW-0812">Transmembrane</keyword>
<dbReference type="Pfam" id="PF20151">
    <property type="entry name" value="DUF6533"/>
    <property type="match status" value="1"/>
</dbReference>
<evidence type="ECO:0000259" key="2">
    <source>
        <dbReference type="Pfam" id="PF20151"/>
    </source>
</evidence>
<gene>
    <name evidence="3" type="ORF">F5890DRAFT_1385045</name>
</gene>
<name>A0AA38Q1U7_9AGAR</name>
<feature type="transmembrane region" description="Helical" evidence="1">
    <location>
        <begin position="20"/>
        <end position="44"/>
    </location>
</feature>
<dbReference type="Proteomes" id="UP001163850">
    <property type="component" value="Unassembled WGS sequence"/>
</dbReference>
<evidence type="ECO:0000256" key="1">
    <source>
        <dbReference type="SAM" id="Phobius"/>
    </source>
</evidence>
<protein>
    <recommendedName>
        <fullName evidence="2">DUF6533 domain-containing protein</fullName>
    </recommendedName>
</protein>
<comment type="caution">
    <text evidence="3">The sequence shown here is derived from an EMBL/GenBank/DDBJ whole genome shotgun (WGS) entry which is preliminary data.</text>
</comment>
<evidence type="ECO:0000313" key="4">
    <source>
        <dbReference type="Proteomes" id="UP001163850"/>
    </source>
</evidence>
<proteinExistence type="predicted"/>
<accession>A0AA38Q1U7</accession>
<keyword evidence="1" id="KW-1133">Transmembrane helix</keyword>
<feature type="non-terminal residue" evidence="3">
    <location>
        <position position="50"/>
    </location>
</feature>